<keyword evidence="2" id="KW-0677">Repeat</keyword>
<dbReference type="SUPFAM" id="SSF51045">
    <property type="entry name" value="WW domain"/>
    <property type="match status" value="2"/>
</dbReference>
<dbReference type="GO" id="GO:0005829">
    <property type="term" value="C:cytosol"/>
    <property type="evidence" value="ECO:0007669"/>
    <property type="project" value="TreeGrafter"/>
</dbReference>
<dbReference type="PROSITE" id="PS50020">
    <property type="entry name" value="WW_DOMAIN_2"/>
    <property type="match status" value="2"/>
</dbReference>
<dbReference type="InterPro" id="IPR036020">
    <property type="entry name" value="WW_dom_sf"/>
</dbReference>
<dbReference type="Pfam" id="PF00397">
    <property type="entry name" value="WW"/>
    <property type="match status" value="2"/>
</dbReference>
<dbReference type="CDD" id="cd21433">
    <property type="entry name" value="SARAH_Sav"/>
    <property type="match status" value="1"/>
</dbReference>
<dbReference type="SMART" id="SM00456">
    <property type="entry name" value="WW"/>
    <property type="match status" value="2"/>
</dbReference>
<feature type="domain" description="WW" evidence="3">
    <location>
        <begin position="212"/>
        <end position="245"/>
    </location>
</feature>
<dbReference type="GO" id="GO:0043065">
    <property type="term" value="P:positive regulation of apoptotic process"/>
    <property type="evidence" value="ECO:0007669"/>
    <property type="project" value="TreeGrafter"/>
</dbReference>
<dbReference type="AlphaFoldDB" id="R4G812"/>
<reference evidence="5" key="1">
    <citation type="submission" date="2013-04" db="EMBL/GenBank/DDBJ databases">
        <title>An insight into the transcriptome of the digestive tract of the blood sucking bug, Rhodnius prolixus.</title>
        <authorList>
            <person name="Ribeiro J.M.C."/>
            <person name="Genta F.A."/>
            <person name="Sorgine M.H.F."/>
            <person name="Paiva-Silva G.O."/>
            <person name="Majerowicz D."/>
            <person name="Medeiros M."/>
            <person name="Koerich L."/>
            <person name="Terra W.R."/>
            <person name="Ferreira C."/>
            <person name="Pimentel A.C."/>
            <person name="Bisch P.M."/>
            <person name="Diniz M.M.P."/>
            <person name="Nascimento R."/>
            <person name="Salmon D."/>
            <person name="Silber A.M."/>
            <person name="Alves M."/>
            <person name="Oliveira M.F."/>
            <person name="Gondim K.C."/>
            <person name="Silva Neto M.A.C."/>
            <person name="Atella G.C."/>
            <person name="Araujo H."/>
            <person name="Dias F.S."/>
            <person name="Polycarpo C.R."/>
            <person name="Fampa P."/>
            <person name="Melo A.C."/>
            <person name="Tanaka A.S."/>
            <person name="Balczun C."/>
            <person name="Oliveira J.H.M."/>
            <person name="Goncalves R."/>
            <person name="Lazoski C."/>
            <person name="Pereira M.A."/>
            <person name="Rivera-Pomar R."/>
            <person name="Diambra L."/>
            <person name="Schaub G.A."/>
            <person name="Garcia E.S."/>
            <person name="Azambuja P."/>
            <person name="Braz G.R.C."/>
            <person name="Oliveira P.L."/>
        </authorList>
    </citation>
    <scope>NUCLEOTIDE SEQUENCE</scope>
</reference>
<dbReference type="PANTHER" id="PTHR47522">
    <property type="entry name" value="SALVADOR FAMILY WW DOMAIN-CONTAINING PROTEIN 1"/>
    <property type="match status" value="1"/>
</dbReference>
<dbReference type="PANTHER" id="PTHR47522:SF2">
    <property type="entry name" value="PROTEIN SALVADOR HOMOLOG 1"/>
    <property type="match status" value="1"/>
</dbReference>
<dbReference type="PROSITE" id="PS50951">
    <property type="entry name" value="SARAH"/>
    <property type="match status" value="1"/>
</dbReference>
<proteinExistence type="evidence at transcript level"/>
<dbReference type="GO" id="GO:0008285">
    <property type="term" value="P:negative regulation of cell population proliferation"/>
    <property type="evidence" value="ECO:0007669"/>
    <property type="project" value="TreeGrafter"/>
</dbReference>
<dbReference type="EMBL" id="GAHY01001777">
    <property type="protein sequence ID" value="JAA75733.1"/>
    <property type="molecule type" value="mRNA"/>
</dbReference>
<dbReference type="InterPro" id="IPR001202">
    <property type="entry name" value="WW_dom"/>
</dbReference>
<evidence type="ECO:0000259" key="3">
    <source>
        <dbReference type="PROSITE" id="PS50020"/>
    </source>
</evidence>
<dbReference type="GO" id="GO:0060090">
    <property type="term" value="F:molecular adaptor activity"/>
    <property type="evidence" value="ECO:0007669"/>
    <property type="project" value="InterPro"/>
</dbReference>
<accession>R4G812</accession>
<feature type="domain" description="WW" evidence="3">
    <location>
        <begin position="247"/>
        <end position="280"/>
    </location>
</feature>
<evidence type="ECO:0000256" key="1">
    <source>
        <dbReference type="ARBA" id="ARBA00022553"/>
    </source>
</evidence>
<dbReference type="GO" id="GO:0006915">
    <property type="term" value="P:apoptotic process"/>
    <property type="evidence" value="ECO:0007669"/>
    <property type="project" value="InterPro"/>
</dbReference>
<feature type="domain" description="SARAH" evidence="4">
    <location>
        <begin position="342"/>
        <end position="389"/>
    </location>
</feature>
<dbReference type="FunFam" id="2.20.70.10:FF:000035">
    <property type="entry name" value="Salvador homolog 1 (Drosophila)"/>
    <property type="match status" value="1"/>
</dbReference>
<name>R4G812_RHOPR</name>
<protein>
    <submittedName>
        <fullName evidence="5">Putative proline binding protein ww45</fullName>
    </submittedName>
</protein>
<dbReference type="CDD" id="cd00201">
    <property type="entry name" value="WW"/>
    <property type="match status" value="2"/>
</dbReference>
<dbReference type="InterPro" id="IPR030030">
    <property type="entry name" value="Sav"/>
</dbReference>
<organism evidence="5">
    <name type="scientific">Rhodnius prolixus</name>
    <name type="common">Triatomid bug</name>
    <dbReference type="NCBI Taxonomy" id="13249"/>
    <lineage>
        <taxon>Eukaryota</taxon>
        <taxon>Metazoa</taxon>
        <taxon>Ecdysozoa</taxon>
        <taxon>Arthropoda</taxon>
        <taxon>Hexapoda</taxon>
        <taxon>Insecta</taxon>
        <taxon>Pterygota</taxon>
        <taxon>Neoptera</taxon>
        <taxon>Paraneoptera</taxon>
        <taxon>Hemiptera</taxon>
        <taxon>Heteroptera</taxon>
        <taxon>Panheteroptera</taxon>
        <taxon>Cimicomorpha</taxon>
        <taxon>Reduviidae</taxon>
        <taxon>Triatominae</taxon>
        <taxon>Rhodnius</taxon>
    </lineage>
</organism>
<keyword evidence="1" id="KW-0597">Phosphoprotein</keyword>
<sequence length="432" mass="49162">MLSRKKDSRNVKEGVVGKYVKKDTPPEIPIINVWSIEPTKKSLTKKVRFPGRKCGDVFHNSKFSYLGNERNSRQYEGNSSNPFQFQLQNDSISQKFSMSRAGQSSAPVRGYEGKYTTSFSVPDLSQRFANLHVASSDECTAISQTPMYTSAGSPNDLSALSQQPYTIHCSGSQYNLEKSQVAYRQQQIVQCLPPASHTQLSMTQSQPDSGELPLPPGWTTDYTLRGRKYYIDHNTKTTHWSHPLEKEGLPTGWERIDSPEYGVYYVNHITRAAQYEHPCSHYIYQPDLRVHQVDVGPTPPTPPRHTHFHPHSALVPANPYLNHEIPHWLGVYSRASQELDYKLRWELFRLPELDCFSAMLTRLYKHQLEEIVMRYEAYRSALLLEIEMRLVDHGKAKAATKGASQVAVHPKAGESLNMLKDTVLSHQSETNV</sequence>
<dbReference type="GO" id="GO:0035329">
    <property type="term" value="P:hippo signaling"/>
    <property type="evidence" value="ECO:0007669"/>
    <property type="project" value="InterPro"/>
</dbReference>
<evidence type="ECO:0000256" key="2">
    <source>
        <dbReference type="ARBA" id="ARBA00022737"/>
    </source>
</evidence>
<evidence type="ECO:0000259" key="4">
    <source>
        <dbReference type="PROSITE" id="PS50951"/>
    </source>
</evidence>
<evidence type="ECO:0000313" key="5">
    <source>
        <dbReference type="EMBL" id="JAA75733.1"/>
    </source>
</evidence>
<dbReference type="Gene3D" id="2.20.70.10">
    <property type="match status" value="2"/>
</dbReference>
<dbReference type="InterPro" id="IPR011524">
    <property type="entry name" value="SARAH_dom"/>
</dbReference>